<name>A2SCQ6_METPP</name>
<dbReference type="EMBL" id="CP000555">
    <property type="protein sequence ID" value="ABM93345.1"/>
    <property type="molecule type" value="Genomic_DNA"/>
</dbReference>
<feature type="transmembrane region" description="Helical" evidence="1">
    <location>
        <begin position="68"/>
        <end position="88"/>
    </location>
</feature>
<evidence type="ECO:0000313" key="2">
    <source>
        <dbReference type="EMBL" id="ABM93345.1"/>
    </source>
</evidence>
<keyword evidence="1" id="KW-1133">Transmembrane helix</keyword>
<dbReference type="KEGG" id="mpt:Mpe_A0383"/>
<feature type="transmembrane region" description="Helical" evidence="1">
    <location>
        <begin position="25"/>
        <end position="48"/>
    </location>
</feature>
<evidence type="ECO:0008006" key="4">
    <source>
        <dbReference type="Google" id="ProtNLM"/>
    </source>
</evidence>
<dbReference type="eggNOG" id="ENOG5033NUA">
    <property type="taxonomic scope" value="Bacteria"/>
</dbReference>
<keyword evidence="3" id="KW-1185">Reference proteome</keyword>
<dbReference type="Proteomes" id="UP000000366">
    <property type="component" value="Chromosome"/>
</dbReference>
<dbReference type="AlphaFoldDB" id="A2SCQ6"/>
<organism evidence="2 3">
    <name type="scientific">Methylibium petroleiphilum (strain ATCC BAA-1232 / LMG 22953 / PM1)</name>
    <dbReference type="NCBI Taxonomy" id="420662"/>
    <lineage>
        <taxon>Bacteria</taxon>
        <taxon>Pseudomonadati</taxon>
        <taxon>Pseudomonadota</taxon>
        <taxon>Betaproteobacteria</taxon>
        <taxon>Burkholderiales</taxon>
        <taxon>Sphaerotilaceae</taxon>
        <taxon>Methylibium</taxon>
    </lineage>
</organism>
<reference evidence="2 3" key="1">
    <citation type="journal article" date="2007" name="J. Bacteriol.">
        <title>Whole-genome analysis of the methyl tert-butyl ether-degrading beta-proteobacterium Methylibium petroleiphilum PM1.</title>
        <authorList>
            <person name="Kane S.R."/>
            <person name="Chakicherla A.Y."/>
            <person name="Chain P.S.G."/>
            <person name="Schmidt R."/>
            <person name="Shin M.W."/>
            <person name="Legler T.C."/>
            <person name="Scow K.M."/>
            <person name="Larimer F.W."/>
            <person name="Lucas S.M."/>
            <person name="Richardson P.M."/>
            <person name="Hristova K.R."/>
        </authorList>
    </citation>
    <scope>NUCLEOTIDE SEQUENCE [LARGE SCALE GENOMIC DNA]</scope>
    <source>
        <strain evidence="3">ATCC BAA-1232 / LMG 22953 / PM1</strain>
    </source>
</reference>
<keyword evidence="1" id="KW-0812">Transmembrane</keyword>
<gene>
    <name evidence="2" type="ordered locus">Mpe_A0383</name>
</gene>
<proteinExistence type="predicted"/>
<keyword evidence="1" id="KW-0472">Membrane</keyword>
<evidence type="ECO:0000313" key="3">
    <source>
        <dbReference type="Proteomes" id="UP000000366"/>
    </source>
</evidence>
<evidence type="ECO:0000256" key="1">
    <source>
        <dbReference type="SAM" id="Phobius"/>
    </source>
</evidence>
<protein>
    <recommendedName>
        <fullName evidence="4">Transmembrane protein</fullName>
    </recommendedName>
</protein>
<sequence>MCRPSLGLMTTTAVSPPTVLRVLRWTSLLVALAVGLFFLNDAFFSAWVAGGPPSEHKLGWERRSQGSLAFALASLFAGAFLFRALVRLPKPGRLSWFLAAVAILLAAAPLVAREVLIDKCLDSGGRWNNMFIECER</sequence>
<accession>A2SCQ6</accession>
<dbReference type="HOGENOM" id="CLU_1873013_0_0_4"/>
<feature type="transmembrane region" description="Helical" evidence="1">
    <location>
        <begin position="94"/>
        <end position="112"/>
    </location>
</feature>